<name>A0A9D3LWK5_ANGAN</name>
<evidence type="ECO:0000256" key="10">
    <source>
        <dbReference type="ARBA" id="ARBA00023170"/>
    </source>
</evidence>
<feature type="transmembrane region" description="Helical" evidence="14">
    <location>
        <begin position="228"/>
        <end position="261"/>
    </location>
</feature>
<evidence type="ECO:0000256" key="3">
    <source>
        <dbReference type="ARBA" id="ARBA00022606"/>
    </source>
</evidence>
<dbReference type="GO" id="GO:0005886">
    <property type="term" value="C:plasma membrane"/>
    <property type="evidence" value="ECO:0007669"/>
    <property type="project" value="UniProtKB-SubCell"/>
</dbReference>
<dbReference type="AlphaFoldDB" id="A0A9D3LWK5"/>
<evidence type="ECO:0000256" key="2">
    <source>
        <dbReference type="ARBA" id="ARBA00022475"/>
    </source>
</evidence>
<keyword evidence="6 14" id="KW-1133">Transmembrane helix</keyword>
<proteinExistence type="inferred from homology"/>
<feature type="transmembrane region" description="Helical" evidence="14">
    <location>
        <begin position="186"/>
        <end position="208"/>
    </location>
</feature>
<dbReference type="EMBL" id="JAFIRN010000013">
    <property type="protein sequence ID" value="KAG5837532.1"/>
    <property type="molecule type" value="Genomic_DNA"/>
</dbReference>
<keyword evidence="7 13" id="KW-0297">G-protein coupled receptor</keyword>
<feature type="domain" description="G-protein coupled receptors family 1 profile" evidence="15">
    <location>
        <begin position="85"/>
        <end position="285"/>
    </location>
</feature>
<keyword evidence="10 13" id="KW-0675">Receptor</keyword>
<evidence type="ECO:0000256" key="4">
    <source>
        <dbReference type="ARBA" id="ARBA00022692"/>
    </source>
</evidence>
<comment type="subcellular location">
    <subcellularLocation>
        <location evidence="1 14">Cell membrane</location>
        <topology evidence="1 14">Multi-pass membrane protein</topology>
    </subcellularLocation>
</comment>
<organism evidence="16 17">
    <name type="scientific">Anguilla anguilla</name>
    <name type="common">European freshwater eel</name>
    <name type="synonym">Muraena anguilla</name>
    <dbReference type="NCBI Taxonomy" id="7936"/>
    <lineage>
        <taxon>Eukaryota</taxon>
        <taxon>Metazoa</taxon>
        <taxon>Chordata</taxon>
        <taxon>Craniata</taxon>
        <taxon>Vertebrata</taxon>
        <taxon>Euteleostomi</taxon>
        <taxon>Actinopterygii</taxon>
        <taxon>Neopterygii</taxon>
        <taxon>Teleostei</taxon>
        <taxon>Anguilliformes</taxon>
        <taxon>Anguillidae</taxon>
        <taxon>Anguilla</taxon>
    </lineage>
</organism>
<dbReference type="FunFam" id="1.20.1070.10:FF:000013">
    <property type="entry name" value="Olfactory receptor"/>
    <property type="match status" value="1"/>
</dbReference>
<keyword evidence="11" id="KW-0325">Glycoprotein</keyword>
<evidence type="ECO:0000256" key="1">
    <source>
        <dbReference type="ARBA" id="ARBA00004651"/>
    </source>
</evidence>
<keyword evidence="2 14" id="KW-1003">Cell membrane</keyword>
<dbReference type="PROSITE" id="PS00237">
    <property type="entry name" value="G_PROTEIN_RECEP_F1_1"/>
    <property type="match status" value="1"/>
</dbReference>
<evidence type="ECO:0000256" key="11">
    <source>
        <dbReference type="ARBA" id="ARBA00023180"/>
    </source>
</evidence>
<feature type="non-terminal residue" evidence="16">
    <location>
        <position position="285"/>
    </location>
</feature>
<accession>A0A9D3LWK5</accession>
<dbReference type="InterPro" id="IPR017452">
    <property type="entry name" value="GPCR_Rhodpsn_7TM"/>
</dbReference>
<evidence type="ECO:0000313" key="16">
    <source>
        <dbReference type="EMBL" id="KAG5837532.1"/>
    </source>
</evidence>
<dbReference type="InterPro" id="IPR050939">
    <property type="entry name" value="Olfactory_GPCR1"/>
</dbReference>
<reference evidence="16" key="1">
    <citation type="submission" date="2021-01" db="EMBL/GenBank/DDBJ databases">
        <title>A chromosome-scale assembly of European eel, Anguilla anguilla.</title>
        <authorList>
            <person name="Henkel C."/>
            <person name="Jong-Raadsen S.A."/>
            <person name="Dufour S."/>
            <person name="Weltzien F.-A."/>
            <person name="Palstra A.P."/>
            <person name="Pelster B."/>
            <person name="Spaink H.P."/>
            <person name="Van Den Thillart G.E."/>
            <person name="Jansen H."/>
            <person name="Zahm M."/>
            <person name="Klopp C."/>
            <person name="Cedric C."/>
            <person name="Louis A."/>
            <person name="Berthelot C."/>
            <person name="Parey E."/>
            <person name="Roest Crollius H."/>
            <person name="Montfort J."/>
            <person name="Robinson-Rechavi M."/>
            <person name="Bucao C."/>
            <person name="Bouchez O."/>
            <person name="Gislard M."/>
            <person name="Lluch J."/>
            <person name="Milhes M."/>
            <person name="Lampietro C."/>
            <person name="Lopez Roques C."/>
            <person name="Donnadieu C."/>
            <person name="Braasch I."/>
            <person name="Desvignes T."/>
            <person name="Postlethwait J."/>
            <person name="Bobe J."/>
            <person name="Guiguen Y."/>
            <person name="Dirks R."/>
        </authorList>
    </citation>
    <scope>NUCLEOTIDE SEQUENCE</scope>
    <source>
        <strain evidence="16">Tag_6206</strain>
        <tissue evidence="16">Liver</tissue>
    </source>
</reference>
<evidence type="ECO:0000256" key="13">
    <source>
        <dbReference type="RuleBase" id="RU000688"/>
    </source>
</evidence>
<evidence type="ECO:0000256" key="8">
    <source>
        <dbReference type="ARBA" id="ARBA00023136"/>
    </source>
</evidence>
<dbReference type="PRINTS" id="PR00237">
    <property type="entry name" value="GPCRRHODOPSN"/>
</dbReference>
<evidence type="ECO:0000256" key="5">
    <source>
        <dbReference type="ARBA" id="ARBA00022725"/>
    </source>
</evidence>
<comment type="caution">
    <text evidence="16">The sequence shown here is derived from an EMBL/GenBank/DDBJ whole genome shotgun (WGS) entry which is preliminary data.</text>
</comment>
<dbReference type="PANTHER" id="PTHR24242">
    <property type="entry name" value="G-PROTEIN COUPLED RECEPTOR"/>
    <property type="match status" value="1"/>
</dbReference>
<evidence type="ECO:0000256" key="14">
    <source>
        <dbReference type="RuleBase" id="RU363047"/>
    </source>
</evidence>
<keyword evidence="5 14" id="KW-0552">Olfaction</keyword>
<keyword evidence="12 13" id="KW-0807">Transducer</keyword>
<dbReference type="GO" id="GO:0004984">
    <property type="term" value="F:olfactory receptor activity"/>
    <property type="evidence" value="ECO:0007669"/>
    <property type="project" value="InterPro"/>
</dbReference>
<keyword evidence="3 14" id="KW-0716">Sensory transduction</keyword>
<dbReference type="SUPFAM" id="SSF81321">
    <property type="entry name" value="Family A G protein-coupled receptor-like"/>
    <property type="match status" value="1"/>
</dbReference>
<keyword evidence="8 14" id="KW-0472">Membrane</keyword>
<evidence type="ECO:0000256" key="7">
    <source>
        <dbReference type="ARBA" id="ARBA00023040"/>
    </source>
</evidence>
<evidence type="ECO:0000256" key="9">
    <source>
        <dbReference type="ARBA" id="ARBA00023157"/>
    </source>
</evidence>
<comment type="similarity">
    <text evidence="13">Belongs to the G-protein coupled receptor 1 family.</text>
</comment>
<keyword evidence="9" id="KW-1015">Disulfide bond</keyword>
<evidence type="ECO:0000256" key="6">
    <source>
        <dbReference type="ARBA" id="ARBA00022989"/>
    </source>
</evidence>
<evidence type="ECO:0000256" key="12">
    <source>
        <dbReference type="ARBA" id="ARBA00023224"/>
    </source>
</evidence>
<feature type="transmembrane region" description="Helical" evidence="14">
    <location>
        <begin position="73"/>
        <end position="95"/>
    </location>
</feature>
<keyword evidence="17" id="KW-1185">Reference proteome</keyword>
<dbReference type="PANTHER" id="PTHR24242:SF359">
    <property type="entry name" value="ODORANT RECEPTOR-RELATED"/>
    <property type="match status" value="1"/>
</dbReference>
<dbReference type="Pfam" id="PF13853">
    <property type="entry name" value="7tm_4"/>
    <property type="match status" value="1"/>
</dbReference>
<keyword evidence="4 13" id="KW-0812">Transmembrane</keyword>
<dbReference type="GO" id="GO:0004930">
    <property type="term" value="F:G protein-coupled receptor activity"/>
    <property type="evidence" value="ECO:0007669"/>
    <property type="project" value="UniProtKB-KW"/>
</dbReference>
<dbReference type="InterPro" id="IPR000276">
    <property type="entry name" value="GPCR_Rhodpsn"/>
</dbReference>
<gene>
    <name evidence="16" type="ORF">ANANG_G00240310</name>
</gene>
<evidence type="ECO:0000313" key="17">
    <source>
        <dbReference type="Proteomes" id="UP001044222"/>
    </source>
</evidence>
<evidence type="ECO:0000259" key="15">
    <source>
        <dbReference type="PROSITE" id="PS50262"/>
    </source>
</evidence>
<dbReference type="PRINTS" id="PR00245">
    <property type="entry name" value="OLFACTORYR"/>
</dbReference>
<dbReference type="Proteomes" id="UP001044222">
    <property type="component" value="Chromosome 13"/>
</dbReference>
<dbReference type="Gene3D" id="1.20.1070.10">
    <property type="entry name" value="Rhodopsin 7-helix transmembrane proteins"/>
    <property type="match status" value="1"/>
</dbReference>
<protein>
    <recommendedName>
        <fullName evidence="14">Olfactory receptor</fullName>
    </recommendedName>
</protein>
<dbReference type="PROSITE" id="PS50262">
    <property type="entry name" value="G_PROTEIN_RECEP_F1_2"/>
    <property type="match status" value="1"/>
</dbReference>
<sequence length="285" mass="31971">MRNSVKTSSLTEPWERKLQVRRAGKMRARGANGTTGQVENANQQLDYNQSHIQQFLIAGGELGFKHFYTKLSVLLLVVYLLVLIGNFLVFFAVVLETKLHTPMYIFLSSLSLTDIIITTSVLPKMISVCLLNDIAISFSGCFLQQITYLTFQVTESILLLLMCYDRYVAICNPLRYNDIINPRMCVLLSVFACIAGFLTMIPLTLYASRLPYCGTRLMFWFCDFPPVIALSCLDTTILLFTALGIALLVIVVTGSVIIWTYSKIIFAVLKMSSVDGRKKAFSTCS</sequence>
<comment type="caution">
    <text evidence="14">Lacks conserved residue(s) required for the propagation of feature annotation.</text>
</comment>
<dbReference type="InterPro" id="IPR000725">
    <property type="entry name" value="Olfact_rcpt"/>
</dbReference>